<dbReference type="Proteomes" id="UP001432000">
    <property type="component" value="Chromosome"/>
</dbReference>
<feature type="transmembrane region" description="Helical" evidence="1">
    <location>
        <begin position="12"/>
        <end position="31"/>
    </location>
</feature>
<evidence type="ECO:0000256" key="1">
    <source>
        <dbReference type="SAM" id="Phobius"/>
    </source>
</evidence>
<feature type="transmembrane region" description="Helical" evidence="1">
    <location>
        <begin position="121"/>
        <end position="142"/>
    </location>
</feature>
<feature type="transmembrane region" description="Helical" evidence="1">
    <location>
        <begin position="92"/>
        <end position="115"/>
    </location>
</feature>
<reference evidence="2 3" key="1">
    <citation type="submission" date="2024-03" db="EMBL/GenBank/DDBJ databases">
        <title>Natural products discovery in diverse microorganisms through a two-stage MS feature dereplication strategy.</title>
        <authorList>
            <person name="Zhang R."/>
        </authorList>
    </citation>
    <scope>NUCLEOTIDE SEQUENCE [LARGE SCALE GENOMIC DNA]</scope>
    <source>
        <strain evidence="2 3">18930</strain>
    </source>
</reference>
<keyword evidence="3" id="KW-1185">Reference proteome</keyword>
<protein>
    <recommendedName>
        <fullName evidence="4">ABC transmembrane type-1 domain-containing protein</fullName>
    </recommendedName>
</protein>
<keyword evidence="1" id="KW-1133">Transmembrane helix</keyword>
<evidence type="ECO:0000313" key="2">
    <source>
        <dbReference type="EMBL" id="WXG69653.1"/>
    </source>
</evidence>
<dbReference type="RefSeq" id="WP_338890558.1">
    <property type="nucleotide sequence ID" value="NZ_CP147846.1"/>
</dbReference>
<gene>
    <name evidence="2" type="ORF">WDS16_03605</name>
</gene>
<evidence type="ECO:0000313" key="3">
    <source>
        <dbReference type="Proteomes" id="UP001432000"/>
    </source>
</evidence>
<sequence length="168" mass="18633">MDGYILVEKLSLMLGSALTPAAIFGAWRYLIRDTTSIAIDKALCTRDLALEQAQRLRADGYVAEAQDREMDAFQAVARVFARFSFYRSHPKVVLVELLYPVTLVAVVVTSGLAIVGVPGAIWFAVTFCLLAPFVALAFLLTGRWSTRTISRMARVRAQSAFDFYRSSN</sequence>
<organism evidence="2 3">
    <name type="scientific">Rhodococcus sovatensis</name>
    <dbReference type="NCBI Taxonomy" id="1805840"/>
    <lineage>
        <taxon>Bacteria</taxon>
        <taxon>Bacillati</taxon>
        <taxon>Actinomycetota</taxon>
        <taxon>Actinomycetes</taxon>
        <taxon>Mycobacteriales</taxon>
        <taxon>Nocardiaceae</taxon>
        <taxon>Rhodococcus</taxon>
    </lineage>
</organism>
<evidence type="ECO:0008006" key="4">
    <source>
        <dbReference type="Google" id="ProtNLM"/>
    </source>
</evidence>
<dbReference type="EMBL" id="CP147846">
    <property type="protein sequence ID" value="WXG69653.1"/>
    <property type="molecule type" value="Genomic_DNA"/>
</dbReference>
<accession>A0ABZ2PR80</accession>
<proteinExistence type="predicted"/>
<keyword evidence="1" id="KW-0472">Membrane</keyword>
<keyword evidence="1" id="KW-0812">Transmembrane</keyword>
<name>A0ABZ2PR80_9NOCA</name>